<evidence type="ECO:0000256" key="1">
    <source>
        <dbReference type="SAM" id="MobiDB-lite"/>
    </source>
</evidence>
<feature type="compositionally biased region" description="Gly residues" evidence="1">
    <location>
        <begin position="64"/>
        <end position="74"/>
    </location>
</feature>
<sequence length="74" mass="7463">MQAHDLVAVVADRVVDDGPQDGVEAGAVAAGGEHTDAHDRVTSHRAGLARPARRRARSPPPYGLSGGSSGNAAP</sequence>
<feature type="compositionally biased region" description="Low complexity" evidence="1">
    <location>
        <begin position="22"/>
        <end position="32"/>
    </location>
</feature>
<feature type="region of interest" description="Disordered" evidence="1">
    <location>
        <begin position="17"/>
        <end position="74"/>
    </location>
</feature>
<protein>
    <submittedName>
        <fullName evidence="2">Uncharacterized protein</fullName>
    </submittedName>
</protein>
<accession>A0ABN3U4M4</accession>
<keyword evidence="3" id="KW-1185">Reference proteome</keyword>
<organism evidence="2 3">
    <name type="scientific">Streptomyces luteosporeus</name>
    <dbReference type="NCBI Taxonomy" id="173856"/>
    <lineage>
        <taxon>Bacteria</taxon>
        <taxon>Bacillati</taxon>
        <taxon>Actinomycetota</taxon>
        <taxon>Actinomycetes</taxon>
        <taxon>Kitasatosporales</taxon>
        <taxon>Streptomycetaceae</taxon>
        <taxon>Streptomyces</taxon>
    </lineage>
</organism>
<feature type="compositionally biased region" description="Basic and acidic residues" evidence="1">
    <location>
        <begin position="33"/>
        <end position="42"/>
    </location>
</feature>
<dbReference type="Proteomes" id="UP001500886">
    <property type="component" value="Unassembled WGS sequence"/>
</dbReference>
<name>A0ABN3U4M4_9ACTN</name>
<proteinExistence type="predicted"/>
<evidence type="ECO:0000313" key="2">
    <source>
        <dbReference type="EMBL" id="GAA2724190.1"/>
    </source>
</evidence>
<gene>
    <name evidence="2" type="ORF">GCM10010315_53350</name>
</gene>
<comment type="caution">
    <text evidence="2">The sequence shown here is derived from an EMBL/GenBank/DDBJ whole genome shotgun (WGS) entry which is preliminary data.</text>
</comment>
<reference evidence="2 3" key="1">
    <citation type="journal article" date="2019" name="Int. J. Syst. Evol. Microbiol.">
        <title>The Global Catalogue of Microorganisms (GCM) 10K type strain sequencing project: providing services to taxonomists for standard genome sequencing and annotation.</title>
        <authorList>
            <consortium name="The Broad Institute Genomics Platform"/>
            <consortium name="The Broad Institute Genome Sequencing Center for Infectious Disease"/>
            <person name="Wu L."/>
            <person name="Ma J."/>
        </authorList>
    </citation>
    <scope>NUCLEOTIDE SEQUENCE [LARGE SCALE GENOMIC DNA]</scope>
    <source>
        <strain evidence="2 3">JCM 4542</strain>
    </source>
</reference>
<evidence type="ECO:0000313" key="3">
    <source>
        <dbReference type="Proteomes" id="UP001500886"/>
    </source>
</evidence>
<dbReference type="EMBL" id="BAAASL010000025">
    <property type="protein sequence ID" value="GAA2724190.1"/>
    <property type="molecule type" value="Genomic_DNA"/>
</dbReference>